<feature type="compositionally biased region" description="Polar residues" evidence="7">
    <location>
        <begin position="843"/>
        <end position="862"/>
    </location>
</feature>
<organism evidence="10 11">
    <name type="scientific">Cyclostephanos tholiformis</name>
    <dbReference type="NCBI Taxonomy" id="382380"/>
    <lineage>
        <taxon>Eukaryota</taxon>
        <taxon>Sar</taxon>
        <taxon>Stramenopiles</taxon>
        <taxon>Ochrophyta</taxon>
        <taxon>Bacillariophyta</taxon>
        <taxon>Coscinodiscophyceae</taxon>
        <taxon>Thalassiosirophycidae</taxon>
        <taxon>Stephanodiscales</taxon>
        <taxon>Stephanodiscaceae</taxon>
        <taxon>Cyclostephanos</taxon>
    </lineage>
</organism>
<feature type="compositionally biased region" description="Low complexity" evidence="7">
    <location>
        <begin position="682"/>
        <end position="817"/>
    </location>
</feature>
<dbReference type="InterPro" id="IPR051860">
    <property type="entry name" value="Plasmodium_CSP_Invasion"/>
</dbReference>
<feature type="compositionally biased region" description="Low complexity" evidence="7">
    <location>
        <begin position="827"/>
        <end position="842"/>
    </location>
</feature>
<evidence type="ECO:0000256" key="3">
    <source>
        <dbReference type="ARBA" id="ARBA00022522"/>
    </source>
</evidence>
<feature type="transmembrane region" description="Helical" evidence="8">
    <location>
        <begin position="1122"/>
        <end position="1144"/>
    </location>
</feature>
<dbReference type="PRINTS" id="PR01217">
    <property type="entry name" value="PRICHEXTENSN"/>
</dbReference>
<keyword evidence="8" id="KW-0812">Transmembrane</keyword>
<comment type="function">
    <text evidence="5">In the vertebrate host, binds to highly sulfated heparan sulfate proteoglycans (HSPGs) on the surface of host hepatocytes and is required for sporozoite invasion of the host hepatocytes.</text>
</comment>
<feature type="region of interest" description="Disordered" evidence="7">
    <location>
        <begin position="1282"/>
        <end position="1308"/>
    </location>
</feature>
<evidence type="ECO:0000256" key="1">
    <source>
        <dbReference type="ARBA" id="ARBA00006241"/>
    </source>
</evidence>
<keyword evidence="8" id="KW-0472">Membrane</keyword>
<keyword evidence="8" id="KW-1133">Transmembrane helix</keyword>
<evidence type="ECO:0000313" key="10">
    <source>
        <dbReference type="EMBL" id="KAL3822713.1"/>
    </source>
</evidence>
<evidence type="ECO:0000256" key="8">
    <source>
        <dbReference type="SAM" id="Phobius"/>
    </source>
</evidence>
<dbReference type="SUPFAM" id="SSF117074">
    <property type="entry name" value="Hypothetical protein PA1324"/>
    <property type="match status" value="2"/>
</dbReference>
<keyword evidence="11" id="KW-1185">Reference proteome</keyword>
<feature type="compositionally biased region" description="Polar residues" evidence="7">
    <location>
        <begin position="883"/>
        <end position="909"/>
    </location>
</feature>
<keyword evidence="9" id="KW-0732">Signal</keyword>
<name>A0ABD3SDW6_9STRA</name>
<keyword evidence="3" id="KW-0748">Sporozoite</keyword>
<feature type="region of interest" description="Disordered" evidence="7">
    <location>
        <begin position="883"/>
        <end position="924"/>
    </location>
</feature>
<evidence type="ECO:0000256" key="6">
    <source>
        <dbReference type="ARBA" id="ARBA00045806"/>
    </source>
</evidence>
<dbReference type="PANTHER" id="PTHR44826:SF3">
    <property type="entry name" value="SPORE COAT PROTEIN SP85"/>
    <property type="match status" value="1"/>
</dbReference>
<gene>
    <name evidence="10" type="ORF">ACHAXA_000978</name>
</gene>
<dbReference type="PANTHER" id="PTHR44826">
    <property type="entry name" value="SPORE COAT PROTEIN SP85"/>
    <property type="match status" value="1"/>
</dbReference>
<feature type="compositionally biased region" description="Low complexity" evidence="7">
    <location>
        <begin position="262"/>
        <end position="341"/>
    </location>
</feature>
<accession>A0ABD3SDW6</accession>
<keyword evidence="4" id="KW-0677">Repeat</keyword>
<evidence type="ECO:0000313" key="11">
    <source>
        <dbReference type="Proteomes" id="UP001530377"/>
    </source>
</evidence>
<proteinExistence type="inferred from homology"/>
<evidence type="ECO:0000256" key="4">
    <source>
        <dbReference type="ARBA" id="ARBA00022737"/>
    </source>
</evidence>
<feature type="signal peptide" evidence="9">
    <location>
        <begin position="1"/>
        <end position="30"/>
    </location>
</feature>
<dbReference type="Proteomes" id="UP001530377">
    <property type="component" value="Unassembled WGS sequence"/>
</dbReference>
<comment type="caution">
    <text evidence="10">The sequence shown here is derived from an EMBL/GenBank/DDBJ whole genome shotgun (WGS) entry which is preliminary data.</text>
</comment>
<feature type="region of interest" description="Disordered" evidence="7">
    <location>
        <begin position="231"/>
        <end position="446"/>
    </location>
</feature>
<comment type="function">
    <text evidence="6">Essential sporozoite protein. In the mosquito vector, required for sporozoite development in the oocyst, migration through the vector hemolymph and entry into the vector salivary glands. In the vertebrate host, required for sporozoite migration through the host dermis and infection of host hepatocytes. Binds to highly sulfated heparan sulfate proteoglycans (HSPGs) on the surface of host hepatocytes.</text>
</comment>
<feature type="chain" id="PRO_5044803033" description="Circumsporozoite protein" evidence="9">
    <location>
        <begin position="31"/>
        <end position="1575"/>
    </location>
</feature>
<protein>
    <recommendedName>
        <fullName evidence="2">Circumsporozoite protein</fullName>
    </recommendedName>
</protein>
<reference evidence="10 11" key="1">
    <citation type="submission" date="2024-10" db="EMBL/GenBank/DDBJ databases">
        <title>Updated reference genomes for cyclostephanoid diatoms.</title>
        <authorList>
            <person name="Roberts W.R."/>
            <person name="Alverson A.J."/>
        </authorList>
    </citation>
    <scope>NUCLEOTIDE SEQUENCE [LARGE SCALE GENOMIC DNA]</scope>
    <source>
        <strain evidence="10 11">AJA228-03</strain>
    </source>
</reference>
<feature type="compositionally biased region" description="Low complexity" evidence="7">
    <location>
        <begin position="583"/>
        <end position="674"/>
    </location>
</feature>
<evidence type="ECO:0000256" key="2">
    <source>
        <dbReference type="ARBA" id="ARBA00021911"/>
    </source>
</evidence>
<evidence type="ECO:0000256" key="9">
    <source>
        <dbReference type="SAM" id="SignalP"/>
    </source>
</evidence>
<evidence type="ECO:0000256" key="5">
    <source>
        <dbReference type="ARBA" id="ARBA00033726"/>
    </source>
</evidence>
<feature type="region of interest" description="Disordered" evidence="7">
    <location>
        <begin position="570"/>
        <end position="868"/>
    </location>
</feature>
<sequence length="1575" mass="166559">MPPNILKMRSSTTMLRCLLLLSVTICISSADVMTVDETTKMKRRTLKKETEVVTTAEVDENDPMDDSLESELTQFAFDMSTSSISVDGIRVSNDVNSTVSTVETASLSPSLTPTLSLMQPSMAEYVSFRGIVWNDANGNGRIDDLEEGLAGVIILVKSCTTDQTGESTNDETVAFTFTKTDGSYLLKDIGPPGCYSVHLLRSDMGKGGRSQDFIMESGATVSLNVGIKLPPTWTGAEASPTRMPSATWLTAEPSDSPASNESTISPTTSPSTSEPSAEPTTSVTTVSPSASPSTSKPSAEPTTSVTTVSPSASPSTSKPSLKPTTSEPTLSPSVSPSTSKPSAKHTSSEPTMSPSALSSTSKPSAKPTSSEPTMSPSTSPSTSKPSAEPTTSVPTTSPSVTSSTSKPSAKPTTSEPTVSPSVPPTTSKPSVKPTTGKPSVSPSAIPSTIDTSINLSLMQPSMAEYVSFRGIVWNDANGNGRLDDLEEGLADAIVQVKSCTTDQTGESNNDQAIAFAFTKPDGSYLLKDIGPPGCYYIHLWRSDMGKGGRSQDIIMESGATVSLNVGIKFSPTDSPTLNILPRTSPSTSKPRAKSSSSEPSMSPSASPSTSKPSEKPSSSDPTMSSSAYPTTSKPSAKPTTGEPSMSPSVSPSTSKPSAKPSSSDPTMSPSESPSTNKPSEKPTISEPSMSPSTSPSTSKPSAKPLSGEPTMSPSGSPSTSKPSAKPSSGDPTMSPSGSPSTSKPSAKPSSGEPTMSPSGSPSTSKPSAKQSSSESTISPSVSPSTSKPSAKSTTSEPSMSPSASPSTSKPSAKPSSSQPTMSPSVLPSTSKPSAKPTTSEPTMSPSLNPSRSKPSAKPTSEPTFFFLSASPSTNKPSIHIATELSSPTSITPNPTFRSTLNPVTNSPSDGPTGLGRSSPAPTGQATWSSLLITTEPTLPPQTRVVSVLPIMKFTVFETKGELSREAVADLSSAMETFFGSKLKDHYNKEGEYFKTISLSPAKQSSTEQYTNNEPVRNLRINRRMEYSSGTEIICHGAIEFLGKPPSSGEITDVITFVSERYKNDFVSDIVNTGNEELSKVFIVLVEESIDVEHPSYSSESLQNKPNGIQSQDQKLEAPTRDLTFYLMVTAGIATIATFILVFAIRRRSRRTTHETNVFPIDDIEDRSIYLNEYFHNASLDGSFVQGYEVRNRDNLPSAAVINSRGTISLKQNESSSLQKSRSALPSFISQQHYAGDDSVAEIVGINSDNSSSSSHCLDGSYGYFPRVTDAKEIAMSVYLPDGRERQGYEQTSEKEDNKVISDREGNLEKEDNPVISKSWFATLVSAGCLPNDAGRGTSVDAKVSVGDTSTENYSDCSHGDFSRNRDGAFPTIDARDASGLDWSYIGTVGEDASENDIERKLSEETDESKSSLNRFISDLLWLERRIANDADKSKIGPGIAAGGGLQQGVDDIERSDSYSYECDSFSDCSHSADGMTAPSAANSVAVSITMRDCYIPPGKLNVDIASTKDGPVISCIRDESLYDHFDVGDLIIAVDDLDTRSLTGRQLASLLSSRSGFQRKITVLHIGDPKKRSTF</sequence>
<evidence type="ECO:0000256" key="7">
    <source>
        <dbReference type="SAM" id="MobiDB-lite"/>
    </source>
</evidence>
<comment type="similarity">
    <text evidence="1">Belongs to the plasmodium circumsporozoite protein family.</text>
</comment>
<feature type="compositionally biased region" description="Low complexity" evidence="7">
    <location>
        <begin position="350"/>
        <end position="439"/>
    </location>
</feature>
<dbReference type="EMBL" id="JALLPB020000057">
    <property type="protein sequence ID" value="KAL3822713.1"/>
    <property type="molecule type" value="Genomic_DNA"/>
</dbReference>
<dbReference type="Gene3D" id="2.60.40.10">
    <property type="entry name" value="Immunoglobulins"/>
    <property type="match status" value="2"/>
</dbReference>
<dbReference type="InterPro" id="IPR013783">
    <property type="entry name" value="Ig-like_fold"/>
</dbReference>